<gene>
    <name evidence="2" type="ORF">MMSR116_27185</name>
</gene>
<dbReference type="InterPro" id="IPR003673">
    <property type="entry name" value="CoA-Trfase_fam_III"/>
</dbReference>
<dbReference type="InterPro" id="IPR050509">
    <property type="entry name" value="CoA-transferase_III"/>
</dbReference>
<feature type="region of interest" description="Disordered" evidence="1">
    <location>
        <begin position="333"/>
        <end position="357"/>
    </location>
</feature>
<dbReference type="PANTHER" id="PTHR48228:SF5">
    <property type="entry name" value="ALPHA-METHYLACYL-COA RACEMASE"/>
    <property type="match status" value="1"/>
</dbReference>
<dbReference type="SUPFAM" id="SSF89796">
    <property type="entry name" value="CoA-transferase family III (CaiB/BaiF)"/>
    <property type="match status" value="1"/>
</dbReference>
<keyword evidence="2" id="KW-0808">Transferase</keyword>
<dbReference type="GO" id="GO:0016740">
    <property type="term" value="F:transferase activity"/>
    <property type="evidence" value="ECO:0007669"/>
    <property type="project" value="UniProtKB-KW"/>
</dbReference>
<dbReference type="Gene3D" id="3.40.50.10540">
    <property type="entry name" value="Crotonobetainyl-coa:carnitine coa-transferase, domain 1"/>
    <property type="match status" value="1"/>
</dbReference>
<organism evidence="2 3">
    <name type="scientific">Methylobacterium mesophilicum SR1.6/6</name>
    <dbReference type="NCBI Taxonomy" id="908290"/>
    <lineage>
        <taxon>Bacteria</taxon>
        <taxon>Pseudomonadati</taxon>
        <taxon>Pseudomonadota</taxon>
        <taxon>Alphaproteobacteria</taxon>
        <taxon>Hyphomicrobiales</taxon>
        <taxon>Methylobacteriaceae</taxon>
        <taxon>Methylobacterium</taxon>
    </lineage>
</organism>
<dbReference type="EMBL" id="CP043538">
    <property type="protein sequence ID" value="QGY05170.1"/>
    <property type="molecule type" value="Genomic_DNA"/>
</dbReference>
<protein>
    <submittedName>
        <fullName evidence="2">CoA transferase</fullName>
    </submittedName>
</protein>
<name>A0A6B9FRF4_9HYPH</name>
<dbReference type="Pfam" id="PF02515">
    <property type="entry name" value="CoA_transf_3"/>
    <property type="match status" value="1"/>
</dbReference>
<evidence type="ECO:0000313" key="2">
    <source>
        <dbReference type="EMBL" id="QGY05170.1"/>
    </source>
</evidence>
<reference evidence="2 3" key="2">
    <citation type="journal article" date="2013" name="Genome Announc.">
        <title>Draft Genome Sequence of Methylobacterium mesophilicum Strain SR1.6/6, Isolated from Citrus sinensis.</title>
        <authorList>
            <person name="Marinho Almeida D."/>
            <person name="Dini-Andreote F."/>
            <person name="Camargo Neves A.A."/>
            <person name="Juca Ramos R.T."/>
            <person name="Andreote F.D."/>
            <person name="Carneiro A.R."/>
            <person name="Oliveira de Souza Lima A."/>
            <person name="Caracciolo Gomes de Sa P.H."/>
            <person name="Ribeiro Barbosa M.S."/>
            <person name="Araujo W.L."/>
            <person name="Silva A."/>
        </authorList>
    </citation>
    <scope>NUCLEOTIDE SEQUENCE [LARGE SCALE GENOMIC DNA]</scope>
    <source>
        <strain evidence="2 3">SR1.6/6</strain>
    </source>
</reference>
<dbReference type="InterPro" id="IPR023606">
    <property type="entry name" value="CoA-Trfase_III_dom_1_sf"/>
</dbReference>
<dbReference type="PANTHER" id="PTHR48228">
    <property type="entry name" value="SUCCINYL-COA--D-CITRAMALATE COA-TRANSFERASE"/>
    <property type="match status" value="1"/>
</dbReference>
<sequence>MPSPPTTRPGPLSGLRVVEFAGIGPAPMAAMLFADLGADVLRLDRTVPADLGIARPDALDLTRRGRPSVAIDLKDPRAVALVHDLLAGADALVEGFRPGTMERMGFGPEVVLARNPRLVYGRMTGWGQSGPLAKAAGHDLNYLALTGALAAIGRAGDKPAPPLNLVADMGGGALYLAFGVACALIEAGRTGQGQVVDAAMTDGAASLMTTFFGLYAAGLHSLERGTNLLDSGSALYDTYACRDGAYVSIAPIEPRFRAEFFRLIGIPADTADDERLRERLTRLFLTRTRAEWCAILEGTDACFAPVLTMAEAAGHPHNAARGTFVTVEGVTQPAPAPRFSRTPAGPPSPPQRRGEGTRGALAAWGIAEDRIEALVAAEILAVPEAAAP</sequence>
<dbReference type="Gene3D" id="3.30.1540.10">
    <property type="entry name" value="formyl-coa transferase, domain 3"/>
    <property type="match status" value="1"/>
</dbReference>
<dbReference type="InterPro" id="IPR044855">
    <property type="entry name" value="CoA-Trfase_III_dom3_sf"/>
</dbReference>
<evidence type="ECO:0000313" key="3">
    <source>
        <dbReference type="Proteomes" id="UP000012488"/>
    </source>
</evidence>
<proteinExistence type="predicted"/>
<accession>A0A6B9FRF4</accession>
<dbReference type="KEGG" id="mmes:MMSR116_27185"/>
<dbReference type="Proteomes" id="UP000012488">
    <property type="component" value="Chromosome"/>
</dbReference>
<dbReference type="AlphaFoldDB" id="A0A6B9FRF4"/>
<reference evidence="2 3" key="1">
    <citation type="journal article" date="2012" name="Genet. Mol. Biol.">
        <title>Analysis of 16S rRNA and mxaF genes revealing insights into Methylobacterium niche-specific plant association.</title>
        <authorList>
            <person name="Dourado M.N."/>
            <person name="Andreote F.D."/>
            <person name="Dini-Andreote F."/>
            <person name="Conti R."/>
            <person name="Araujo J.M."/>
            <person name="Araujo W.L."/>
        </authorList>
    </citation>
    <scope>NUCLEOTIDE SEQUENCE [LARGE SCALE GENOMIC DNA]</scope>
    <source>
        <strain evidence="2 3">SR1.6/6</strain>
    </source>
</reference>
<evidence type="ECO:0000256" key="1">
    <source>
        <dbReference type="SAM" id="MobiDB-lite"/>
    </source>
</evidence>
<dbReference type="OrthoDB" id="9806585at2"/>